<evidence type="ECO:0000256" key="1">
    <source>
        <dbReference type="SAM" id="Phobius"/>
    </source>
</evidence>
<accession>A0ABU2AYL0</accession>
<gene>
    <name evidence="2" type="ORF">J2S62_000498</name>
</gene>
<feature type="transmembrane region" description="Helical" evidence="1">
    <location>
        <begin position="51"/>
        <end position="70"/>
    </location>
</feature>
<feature type="transmembrane region" description="Helical" evidence="1">
    <location>
        <begin position="77"/>
        <end position="96"/>
    </location>
</feature>
<evidence type="ECO:0000313" key="3">
    <source>
        <dbReference type="Proteomes" id="UP001183794"/>
    </source>
</evidence>
<sequence length="217" mass="23139">MTDHAVSSRARRSGVARLWRGWVVALLAVLFAAGSHQAAHSVTHGSIESIPWQLLVFSTALTAPIAVALAGRQVATWGTAATTVFGQVAFHLLYSLPYTGVSDLPNGHHQHHGAAPIAEAQLASIDHAAHSIGTTDAVMLLAHFIAGALTTWVIVHGERSLLIIVAWLLVTPINLLLASPPLSTDRVCEQFPTGRVWVPHPMNIAPTRWTRGPPVLA</sequence>
<name>A0ABU2AYL0_9MICC</name>
<proteinExistence type="predicted"/>
<reference evidence="2 3" key="1">
    <citation type="submission" date="2023-07" db="EMBL/GenBank/DDBJ databases">
        <title>Sequencing the genomes of 1000 actinobacteria strains.</title>
        <authorList>
            <person name="Klenk H.-P."/>
        </authorList>
    </citation>
    <scope>NUCLEOTIDE SEQUENCE [LARGE SCALE GENOMIC DNA]</scope>
    <source>
        <strain evidence="2 3">DSM 22966</strain>
    </source>
</reference>
<keyword evidence="1" id="KW-1133">Transmembrane helix</keyword>
<evidence type="ECO:0000313" key="2">
    <source>
        <dbReference type="EMBL" id="MDR7346241.1"/>
    </source>
</evidence>
<feature type="transmembrane region" description="Helical" evidence="1">
    <location>
        <begin position="137"/>
        <end position="155"/>
    </location>
</feature>
<comment type="caution">
    <text evidence="2">The sequence shown here is derived from an EMBL/GenBank/DDBJ whole genome shotgun (WGS) entry which is preliminary data.</text>
</comment>
<keyword evidence="3" id="KW-1185">Reference proteome</keyword>
<dbReference type="RefSeq" id="WP_310170970.1">
    <property type="nucleotide sequence ID" value="NZ_BAABHE010000002.1"/>
</dbReference>
<feature type="transmembrane region" description="Helical" evidence="1">
    <location>
        <begin position="162"/>
        <end position="182"/>
    </location>
</feature>
<organism evidence="2 3">
    <name type="scientific">Enteractinococcus fodinae</name>
    <dbReference type="NCBI Taxonomy" id="684663"/>
    <lineage>
        <taxon>Bacteria</taxon>
        <taxon>Bacillati</taxon>
        <taxon>Actinomycetota</taxon>
        <taxon>Actinomycetes</taxon>
        <taxon>Micrococcales</taxon>
        <taxon>Micrococcaceae</taxon>
    </lineage>
</organism>
<dbReference type="Proteomes" id="UP001183794">
    <property type="component" value="Unassembled WGS sequence"/>
</dbReference>
<keyword evidence="1" id="KW-0812">Transmembrane</keyword>
<keyword evidence="1" id="KW-0472">Membrane</keyword>
<dbReference type="EMBL" id="JAVDYJ010000001">
    <property type="protein sequence ID" value="MDR7346241.1"/>
    <property type="molecule type" value="Genomic_DNA"/>
</dbReference>
<protein>
    <submittedName>
        <fullName evidence="2">Uncharacterized protein</fullName>
    </submittedName>
</protein>